<name>A0ABY4UZS6_STRFL</name>
<dbReference type="RefSeq" id="WP_006124527.1">
    <property type="nucleotide sequence ID" value="NZ_CP098609.1"/>
</dbReference>
<evidence type="ECO:0000313" key="1">
    <source>
        <dbReference type="EMBL" id="USC49736.1"/>
    </source>
</evidence>
<keyword evidence="2" id="KW-1185">Reference proteome</keyword>
<organism evidence="1 2">
    <name type="scientific">Streptomyces filamentosus</name>
    <name type="common">Streptomyces roseosporus</name>
    <dbReference type="NCBI Taxonomy" id="67294"/>
    <lineage>
        <taxon>Bacteria</taxon>
        <taxon>Bacillati</taxon>
        <taxon>Actinomycetota</taxon>
        <taxon>Actinomycetes</taxon>
        <taxon>Kitasatosporales</taxon>
        <taxon>Streptomycetaceae</taxon>
        <taxon>Streptomyces</taxon>
    </lineage>
</organism>
<accession>A0ABY4UZS6</accession>
<proteinExistence type="predicted"/>
<dbReference type="EMBL" id="CP098609">
    <property type="protein sequence ID" value="USC49736.1"/>
    <property type="molecule type" value="Genomic_DNA"/>
</dbReference>
<sequence>MPDIPSTPLRVRAIPGGSRLALDAFAQTVIESVLDELLTPDRDSDLYDRLTQLADLTPAERAQLPEHRLPYEELVADLMDRAPKWAVLSGGAGTALAAQLAVNDVRAQPAGRWVAEAWRVWLSRKPSALNGGAAA</sequence>
<evidence type="ECO:0000313" key="2">
    <source>
        <dbReference type="Proteomes" id="UP001056079"/>
    </source>
</evidence>
<gene>
    <name evidence="1" type="ORF">K7395_24935</name>
</gene>
<dbReference type="Proteomes" id="UP001056079">
    <property type="component" value="Chromosome"/>
</dbReference>
<protein>
    <submittedName>
        <fullName evidence="1">Uncharacterized protein</fullName>
    </submittedName>
</protein>
<reference evidence="1" key="1">
    <citation type="submission" date="2021-08" db="EMBL/GenBank/DDBJ databases">
        <title>DNA methylation of m4C regulates biosynthesis of daptomycin in Streptomyces roseosporus L30.</title>
        <authorList>
            <person name="Fang J.-L."/>
        </authorList>
    </citation>
    <scope>NUCLEOTIDE SEQUENCE</scope>
    <source>
        <strain evidence="1">L30</strain>
    </source>
</reference>